<proteinExistence type="predicted"/>
<feature type="transmembrane region" description="Helical" evidence="6">
    <location>
        <begin position="108"/>
        <end position="131"/>
    </location>
</feature>
<feature type="transmembrane region" description="Helical" evidence="6">
    <location>
        <begin position="438"/>
        <end position="457"/>
    </location>
</feature>
<comment type="subcellular location">
    <subcellularLocation>
        <location evidence="1">Membrane</location>
        <topology evidence="1">Multi-pass membrane protein</topology>
    </subcellularLocation>
</comment>
<feature type="transmembrane region" description="Helical" evidence="6">
    <location>
        <begin position="394"/>
        <end position="417"/>
    </location>
</feature>
<dbReference type="PANTHER" id="PTHR45649">
    <property type="entry name" value="AMINO-ACID PERMEASE BAT1"/>
    <property type="match status" value="1"/>
</dbReference>
<feature type="transmembrane region" description="Helical" evidence="6">
    <location>
        <begin position="225"/>
        <end position="242"/>
    </location>
</feature>
<evidence type="ECO:0000313" key="7">
    <source>
        <dbReference type="EMBL" id="KAK2602232.1"/>
    </source>
</evidence>
<evidence type="ECO:0000256" key="3">
    <source>
        <dbReference type="ARBA" id="ARBA00022692"/>
    </source>
</evidence>
<evidence type="ECO:0000313" key="8">
    <source>
        <dbReference type="Proteomes" id="UP001265746"/>
    </source>
</evidence>
<organism evidence="7 8">
    <name type="scientific">Phomopsis amygdali</name>
    <name type="common">Fusicoccum amygdali</name>
    <dbReference type="NCBI Taxonomy" id="1214568"/>
    <lineage>
        <taxon>Eukaryota</taxon>
        <taxon>Fungi</taxon>
        <taxon>Dikarya</taxon>
        <taxon>Ascomycota</taxon>
        <taxon>Pezizomycotina</taxon>
        <taxon>Sordariomycetes</taxon>
        <taxon>Sordariomycetidae</taxon>
        <taxon>Diaporthales</taxon>
        <taxon>Diaporthaceae</taxon>
        <taxon>Diaporthe</taxon>
    </lineage>
</organism>
<dbReference type="GO" id="GO:0016020">
    <property type="term" value="C:membrane"/>
    <property type="evidence" value="ECO:0007669"/>
    <property type="project" value="UniProtKB-SubCell"/>
</dbReference>
<evidence type="ECO:0000256" key="2">
    <source>
        <dbReference type="ARBA" id="ARBA00022448"/>
    </source>
</evidence>
<dbReference type="Gene3D" id="1.20.1740.10">
    <property type="entry name" value="Amino acid/polyamine transporter I"/>
    <property type="match status" value="1"/>
</dbReference>
<feature type="transmembrane region" description="Helical" evidence="6">
    <location>
        <begin position="151"/>
        <end position="170"/>
    </location>
</feature>
<dbReference type="EMBL" id="JAUJFL010000005">
    <property type="protein sequence ID" value="KAK2602232.1"/>
    <property type="molecule type" value="Genomic_DNA"/>
</dbReference>
<dbReference type="Proteomes" id="UP001265746">
    <property type="component" value="Unassembled WGS sequence"/>
</dbReference>
<dbReference type="GO" id="GO:0022857">
    <property type="term" value="F:transmembrane transporter activity"/>
    <property type="evidence" value="ECO:0007669"/>
    <property type="project" value="InterPro"/>
</dbReference>
<protein>
    <recommendedName>
        <fullName evidence="9">Choline transport protein</fullName>
    </recommendedName>
</protein>
<evidence type="ECO:0008006" key="9">
    <source>
        <dbReference type="Google" id="ProtNLM"/>
    </source>
</evidence>
<keyword evidence="8" id="KW-1185">Reference proteome</keyword>
<sequence>MEALAPIQSEAELGSVEELRGRPVRPFNTISTLAVSMTLMATWEAICSTMGSGLISGGPVSLVYGFILAFIGSICTALTLAELASMYPHAGGQYHVLSEIVANRFKPVLAWYCTYLTSLGWLALSASAPFLASQMTQGLLVLNYPDFKPHAWLSSCIYWGILLVGYIANVWGYRMLPLLEKLVMILHILFFLVVFVIALVLPPERKSATFVFTTFVNETRWRSDGVAWFLGLLTSSYVMVGYDAAMHLSEEMADPRIEVPRAMVGAIGFNGILGLAVLLAVLFGIGDIEAALGTPTGYPIIEVFHWMTRGNEAAATALTCTIVLSAAFATLGLVATSSRTIWSAARDGVLPGSKYLARLSARHNDIPFLAITFTTALMALLELLNVASTTAFTAILSLAVVALYISYLMPVSVMLYLRLQLRNDIKWGPWKLPPSVGLTANIISVCYTTVVSGFLLLPPAQPVTAVNMNYAGVVLGGVLIFSTIGWIGYGRKHYEGPILI</sequence>
<accession>A0AAD9S9S3</accession>
<evidence type="ECO:0000256" key="6">
    <source>
        <dbReference type="SAM" id="Phobius"/>
    </source>
</evidence>
<feature type="transmembrane region" description="Helical" evidence="6">
    <location>
        <begin position="469"/>
        <end position="489"/>
    </location>
</feature>
<evidence type="ECO:0000256" key="4">
    <source>
        <dbReference type="ARBA" id="ARBA00022989"/>
    </source>
</evidence>
<name>A0AAD9S9S3_PHOAM</name>
<feature type="transmembrane region" description="Helical" evidence="6">
    <location>
        <begin position="263"/>
        <end position="285"/>
    </location>
</feature>
<feature type="transmembrane region" description="Helical" evidence="6">
    <location>
        <begin position="182"/>
        <end position="201"/>
    </location>
</feature>
<keyword evidence="5 6" id="KW-0472">Membrane</keyword>
<dbReference type="AlphaFoldDB" id="A0AAD9S9S3"/>
<feature type="transmembrane region" description="Helical" evidence="6">
    <location>
        <begin position="61"/>
        <end position="87"/>
    </location>
</feature>
<dbReference type="Pfam" id="PF13520">
    <property type="entry name" value="AA_permease_2"/>
    <property type="match status" value="1"/>
</dbReference>
<keyword evidence="4 6" id="KW-1133">Transmembrane helix</keyword>
<comment type="caution">
    <text evidence="7">The sequence shown here is derived from an EMBL/GenBank/DDBJ whole genome shotgun (WGS) entry which is preliminary data.</text>
</comment>
<keyword evidence="2" id="KW-0813">Transport</keyword>
<dbReference type="InterPro" id="IPR002293">
    <property type="entry name" value="AA/rel_permease1"/>
</dbReference>
<evidence type="ECO:0000256" key="1">
    <source>
        <dbReference type="ARBA" id="ARBA00004141"/>
    </source>
</evidence>
<dbReference type="PANTHER" id="PTHR45649:SF14">
    <property type="entry name" value="GABA PERMEASE"/>
    <property type="match status" value="1"/>
</dbReference>
<gene>
    <name evidence="7" type="ORF">N8I77_008782</name>
</gene>
<reference evidence="7" key="1">
    <citation type="submission" date="2023-06" db="EMBL/GenBank/DDBJ databases">
        <authorList>
            <person name="Noh H."/>
        </authorList>
    </citation>
    <scope>NUCLEOTIDE SEQUENCE</scope>
    <source>
        <strain evidence="7">DUCC20226</strain>
    </source>
</reference>
<feature type="transmembrane region" description="Helical" evidence="6">
    <location>
        <begin position="313"/>
        <end position="336"/>
    </location>
</feature>
<feature type="transmembrane region" description="Helical" evidence="6">
    <location>
        <begin position="30"/>
        <end position="55"/>
    </location>
</feature>
<evidence type="ECO:0000256" key="5">
    <source>
        <dbReference type="ARBA" id="ARBA00023136"/>
    </source>
</evidence>
<dbReference type="PIRSF" id="PIRSF006060">
    <property type="entry name" value="AA_transporter"/>
    <property type="match status" value="1"/>
</dbReference>
<feature type="transmembrane region" description="Helical" evidence="6">
    <location>
        <begin position="368"/>
        <end position="388"/>
    </location>
</feature>
<keyword evidence="3 6" id="KW-0812">Transmembrane</keyword>